<dbReference type="EMBL" id="BAAAIH010000014">
    <property type="protein sequence ID" value="GAA1269515.1"/>
    <property type="molecule type" value="Genomic_DNA"/>
</dbReference>
<reference evidence="1 2" key="1">
    <citation type="journal article" date="2019" name="Int. J. Syst. Evol. Microbiol.">
        <title>The Global Catalogue of Microorganisms (GCM) 10K type strain sequencing project: providing services to taxonomists for standard genome sequencing and annotation.</title>
        <authorList>
            <consortium name="The Broad Institute Genomics Platform"/>
            <consortium name="The Broad Institute Genome Sequencing Center for Infectious Disease"/>
            <person name="Wu L."/>
            <person name="Ma J."/>
        </authorList>
    </citation>
    <scope>NUCLEOTIDE SEQUENCE [LARGE SCALE GENOMIC DNA]</scope>
    <source>
        <strain evidence="1 2">JCM 11448</strain>
    </source>
</reference>
<name>A0ABN1WX38_9ACTN</name>
<dbReference type="Proteomes" id="UP001500282">
    <property type="component" value="Unassembled WGS sequence"/>
</dbReference>
<evidence type="ECO:0000313" key="1">
    <source>
        <dbReference type="EMBL" id="GAA1269515.1"/>
    </source>
</evidence>
<organism evidence="1 2">
    <name type="scientific">Streptomyces javensis</name>
    <dbReference type="NCBI Taxonomy" id="114698"/>
    <lineage>
        <taxon>Bacteria</taxon>
        <taxon>Bacillati</taxon>
        <taxon>Actinomycetota</taxon>
        <taxon>Actinomycetes</taxon>
        <taxon>Kitasatosporales</taxon>
        <taxon>Streptomycetaceae</taxon>
        <taxon>Streptomyces</taxon>
        <taxon>Streptomyces violaceusniger group</taxon>
    </lineage>
</organism>
<sequence length="44" mass="4909">MVRYWGAFTKDANPATRKQAAWPPYRSAKLMSLLPGDRNKAVGS</sequence>
<gene>
    <name evidence="1" type="ORF">GCM10009579_30110</name>
</gene>
<comment type="caution">
    <text evidence="1">The sequence shown here is derived from an EMBL/GenBank/DDBJ whole genome shotgun (WGS) entry which is preliminary data.</text>
</comment>
<keyword evidence="2" id="KW-1185">Reference proteome</keyword>
<protein>
    <submittedName>
        <fullName evidence="1">Uncharacterized protein</fullName>
    </submittedName>
</protein>
<proteinExistence type="predicted"/>
<evidence type="ECO:0000313" key="2">
    <source>
        <dbReference type="Proteomes" id="UP001500282"/>
    </source>
</evidence>
<accession>A0ABN1WX38</accession>